<feature type="signal peptide" evidence="1">
    <location>
        <begin position="1"/>
        <end position="22"/>
    </location>
</feature>
<keyword evidence="1" id="KW-0732">Signal</keyword>
<evidence type="ECO:0000313" key="3">
    <source>
        <dbReference type="Proteomes" id="UP000068210"/>
    </source>
</evidence>
<organism evidence="2 3">
    <name type="scientific">Azotobacter chroococcum NCIMB 8003</name>
    <dbReference type="NCBI Taxonomy" id="1328314"/>
    <lineage>
        <taxon>Bacteria</taxon>
        <taxon>Pseudomonadati</taxon>
        <taxon>Pseudomonadota</taxon>
        <taxon>Gammaproteobacteria</taxon>
        <taxon>Pseudomonadales</taxon>
        <taxon>Pseudomonadaceae</taxon>
        <taxon>Azotobacter</taxon>
    </lineage>
</organism>
<reference evidence="2 3" key="1">
    <citation type="journal article" date="2015" name="PLoS ONE">
        <title>Azotobacter Genomes: The Genome of Azotobacter chroococcum NCIMB 8003 (ATCC 4412).</title>
        <authorList>
            <person name="Robson R.L."/>
            <person name="Jones R."/>
            <person name="Robson R.M."/>
            <person name="Schwartz A."/>
            <person name="Richardson T.H."/>
        </authorList>
    </citation>
    <scope>NUCLEOTIDE SEQUENCE [LARGE SCALE GENOMIC DNA]</scope>
    <source>
        <strain evidence="2 3">NCIMB 8003</strain>
    </source>
</reference>
<feature type="chain" id="PRO_5002173344" description="Aspartate carbamoyltransferase" evidence="1">
    <location>
        <begin position="23"/>
        <end position="163"/>
    </location>
</feature>
<proteinExistence type="predicted"/>
<gene>
    <name evidence="2" type="ORF">Achr_34040</name>
</gene>
<dbReference type="HOGENOM" id="CLU_127522_0_0_6"/>
<accession>A0A0C4WQ83</accession>
<sequence>MLGNPHSFIIGVCVCLAVPALADNASPPQSRQAHIHHQGHSVMPFSLKRTLHVFRMTESGGSMQVVIRKPGAADQLSGIQRHLLHMAARFSGGDFSVPASLHGESMPGLRELEAGAARMKVTYAPLPDGGEIRFEAEDLEMITAIHRWFGAQLSEHGADAQAQ</sequence>
<dbReference type="Proteomes" id="UP000068210">
    <property type="component" value="Chromosome"/>
</dbReference>
<dbReference type="AlphaFoldDB" id="A0A0C4WQ83"/>
<evidence type="ECO:0008006" key="4">
    <source>
        <dbReference type="Google" id="ProtNLM"/>
    </source>
</evidence>
<evidence type="ECO:0000256" key="1">
    <source>
        <dbReference type="SAM" id="SignalP"/>
    </source>
</evidence>
<evidence type="ECO:0000313" key="2">
    <source>
        <dbReference type="EMBL" id="AJE22809.1"/>
    </source>
</evidence>
<dbReference type="RefSeq" id="WP_039806009.1">
    <property type="nucleotide sequence ID" value="NZ_CP010415.1"/>
</dbReference>
<keyword evidence="3" id="KW-1185">Reference proteome</keyword>
<protein>
    <recommendedName>
        <fullName evidence="4">Aspartate carbamoyltransferase</fullName>
    </recommendedName>
</protein>
<dbReference type="EMBL" id="CP010415">
    <property type="protein sequence ID" value="AJE22809.1"/>
    <property type="molecule type" value="Genomic_DNA"/>
</dbReference>
<dbReference type="GeneID" id="61932580"/>
<dbReference type="STRING" id="1328314.Achr_34040"/>
<name>A0A0C4WQ83_9GAMM</name>
<dbReference type="KEGG" id="acx:Achr_34040"/>